<feature type="compositionally biased region" description="Basic residues" evidence="2">
    <location>
        <begin position="413"/>
        <end position="430"/>
    </location>
</feature>
<evidence type="ECO:0000313" key="3">
    <source>
        <dbReference type="EMBL" id="KAF0034873.1"/>
    </source>
</evidence>
<dbReference type="GO" id="GO:0000794">
    <property type="term" value="C:condensed nuclear chromosome"/>
    <property type="evidence" value="ECO:0007669"/>
    <property type="project" value="TreeGrafter"/>
</dbReference>
<dbReference type="PANTHER" id="PTHR35662:SF1">
    <property type="entry name" value="INTERACTOR OF HORMAD1 PROTEIN 1"/>
    <property type="match status" value="1"/>
</dbReference>
<dbReference type="PANTHER" id="PTHR35662">
    <property type="entry name" value="INTERACTOR OF HORMAD1 PROTEIN 1"/>
    <property type="match status" value="1"/>
</dbReference>
<feature type="region of interest" description="Disordered" evidence="2">
    <location>
        <begin position="169"/>
        <end position="190"/>
    </location>
</feature>
<evidence type="ECO:0000313" key="4">
    <source>
        <dbReference type="Proteomes" id="UP000438429"/>
    </source>
</evidence>
<sequence>MRGSLSEECHSREFHRSGELIPETVHDMRSFRGNFVFVTHNNNNNDVDNNNNDDDDSVTRERSSTKVTLRIDRRSPISAGRFVINAPVREQTADNPPAAPPVLLLLLAGALIEAYALPAAQTNYVFVFSSRVKPCGEKPMCRNVSTSGYSSFTDSQIFFGTQFWPENSQSTSQDMSLSSSSQEASDPKFSSNYRTKPLLFGELKGKTRPYGILDKFEEDRKKAKENNDRRNYCCNVFQIQQLVAGTDRNIAVCQTVLEKFDNFASKMQNNLKGLQNDISQHFETMLNKVNSLKEEMTELEESGKKSADTTAELGSNLQSLKSSLESLREEQERERNMLAEALKLLSTLVSEHSAKHSPQRGMSSTVQASLGPEQSLSNVLLHNKLESTQLTCTSHNREHKPIEVPPQKPCGSIRKKKLALKGNGRRRKRPLVLSQRSKRTVSDENSPSLMNYNKVQNDATPLGERCDLNTVTSQDSLNPDCLSMLCRETRSSKAAGGLITPFTCWSQDSSSSMCLAGIEPILEKLSAESKPGTPMKPEGLWQLFDMDRHSDFGF</sequence>
<evidence type="ECO:0008006" key="5">
    <source>
        <dbReference type="Google" id="ProtNLM"/>
    </source>
</evidence>
<dbReference type="EMBL" id="VEVO01000011">
    <property type="protein sequence ID" value="KAF0034873.1"/>
    <property type="molecule type" value="Genomic_DNA"/>
</dbReference>
<dbReference type="GO" id="GO:0007129">
    <property type="term" value="P:homologous chromosome pairing at meiosis"/>
    <property type="evidence" value="ECO:0007669"/>
    <property type="project" value="TreeGrafter"/>
</dbReference>
<dbReference type="GO" id="GO:0042138">
    <property type="term" value="P:meiotic DNA double-strand break formation"/>
    <property type="evidence" value="ECO:0007669"/>
    <property type="project" value="InterPro"/>
</dbReference>
<keyword evidence="1" id="KW-0175">Coiled coil</keyword>
<organism evidence="3 4">
    <name type="scientific">Scophthalmus maximus</name>
    <name type="common">Turbot</name>
    <name type="synonym">Psetta maxima</name>
    <dbReference type="NCBI Taxonomy" id="52904"/>
    <lineage>
        <taxon>Eukaryota</taxon>
        <taxon>Metazoa</taxon>
        <taxon>Chordata</taxon>
        <taxon>Craniata</taxon>
        <taxon>Vertebrata</taxon>
        <taxon>Euteleostomi</taxon>
        <taxon>Actinopterygii</taxon>
        <taxon>Neopterygii</taxon>
        <taxon>Teleostei</taxon>
        <taxon>Neoteleostei</taxon>
        <taxon>Acanthomorphata</taxon>
        <taxon>Carangaria</taxon>
        <taxon>Pleuronectiformes</taxon>
        <taxon>Pleuronectoidei</taxon>
        <taxon>Scophthalmidae</taxon>
        <taxon>Scophthalmus</taxon>
    </lineage>
</organism>
<feature type="compositionally biased region" description="Low complexity" evidence="2">
    <location>
        <begin position="169"/>
        <end position="184"/>
    </location>
</feature>
<gene>
    <name evidence="3" type="ORF">F2P81_012631</name>
</gene>
<accession>A0A6A4SLA7</accession>
<feature type="coiled-coil region" evidence="1">
    <location>
        <begin position="264"/>
        <end position="344"/>
    </location>
</feature>
<feature type="region of interest" description="Disordered" evidence="2">
    <location>
        <begin position="394"/>
        <end position="452"/>
    </location>
</feature>
<proteinExistence type="predicted"/>
<reference evidence="3 4" key="1">
    <citation type="submission" date="2019-06" db="EMBL/GenBank/DDBJ databases">
        <title>Draft genomes of female and male turbot (Scophthalmus maximus).</title>
        <authorList>
            <person name="Xu H."/>
            <person name="Xu X.-W."/>
            <person name="Shao C."/>
            <person name="Chen S."/>
        </authorList>
    </citation>
    <scope>NUCLEOTIDE SEQUENCE [LARGE SCALE GENOMIC DNA]</scope>
    <source>
        <strain evidence="3">Ysfricsl-2016a</strain>
        <tissue evidence="3">Blood</tissue>
    </source>
</reference>
<evidence type="ECO:0000256" key="2">
    <source>
        <dbReference type="SAM" id="MobiDB-lite"/>
    </source>
</evidence>
<dbReference type="Proteomes" id="UP000438429">
    <property type="component" value="Unassembled WGS sequence"/>
</dbReference>
<dbReference type="Pfam" id="PF15771">
    <property type="entry name" value="IHO1"/>
    <property type="match status" value="1"/>
</dbReference>
<protein>
    <recommendedName>
        <fullName evidence="5">Coiled-coil domain-containing protein 36</fullName>
    </recommendedName>
</protein>
<feature type="region of interest" description="Disordered" evidence="2">
    <location>
        <begin position="42"/>
        <end position="64"/>
    </location>
</feature>
<name>A0A6A4SLA7_SCOMX</name>
<dbReference type="AlphaFoldDB" id="A0A6A4SLA7"/>
<comment type="caution">
    <text evidence="3">The sequence shown here is derived from an EMBL/GenBank/DDBJ whole genome shotgun (WGS) entry which is preliminary data.</text>
</comment>
<evidence type="ECO:0000256" key="1">
    <source>
        <dbReference type="SAM" id="Coils"/>
    </source>
</evidence>
<dbReference type="GO" id="GO:0006310">
    <property type="term" value="P:DNA recombination"/>
    <property type="evidence" value="ECO:0007669"/>
    <property type="project" value="InterPro"/>
</dbReference>
<feature type="compositionally biased region" description="Polar residues" evidence="2">
    <location>
        <begin position="443"/>
        <end position="452"/>
    </location>
</feature>
<dbReference type="InterPro" id="IPR031529">
    <property type="entry name" value="IHO1"/>
</dbReference>